<reference evidence="2 3" key="1">
    <citation type="submission" date="2020-02" db="EMBL/GenBank/DDBJ databases">
        <title>Genome sequence of the type strain CGMCC 1.15528 of Mesorhizobium zhangyense.</title>
        <authorList>
            <person name="Gao J."/>
            <person name="Sun J."/>
        </authorList>
    </citation>
    <scope>NUCLEOTIDE SEQUENCE [LARGE SCALE GENOMIC DNA]</scope>
    <source>
        <strain evidence="2 3">CGMCC 1.15528</strain>
    </source>
</reference>
<dbReference type="EMBL" id="JAAKZG010000002">
    <property type="protein sequence ID" value="NGN40495.1"/>
    <property type="molecule type" value="Genomic_DNA"/>
</dbReference>
<keyword evidence="1" id="KW-1133">Transmembrane helix</keyword>
<dbReference type="RefSeq" id="WP_165115143.1">
    <property type="nucleotide sequence ID" value="NZ_JAAKZG010000002.1"/>
</dbReference>
<evidence type="ECO:0008006" key="4">
    <source>
        <dbReference type="Google" id="ProtNLM"/>
    </source>
</evidence>
<protein>
    <recommendedName>
        <fullName evidence="4">CoxF protein</fullName>
    </recommendedName>
</protein>
<keyword evidence="1" id="KW-0472">Membrane</keyword>
<feature type="transmembrane region" description="Helical" evidence="1">
    <location>
        <begin position="21"/>
        <end position="41"/>
    </location>
</feature>
<keyword evidence="3" id="KW-1185">Reference proteome</keyword>
<comment type="caution">
    <text evidence="2">The sequence shown here is derived from an EMBL/GenBank/DDBJ whole genome shotgun (WGS) entry which is preliminary data.</text>
</comment>
<name>A0A7C9R5F6_9HYPH</name>
<sequence>MIENELVTLTDKQKKARRSRSIAIGLGLAVLVVVFYVSTIIKFGPAILDRAL</sequence>
<accession>A0A7C9R5F6</accession>
<organism evidence="2 3">
    <name type="scientific">Mesorhizobium zhangyense</name>
    <dbReference type="NCBI Taxonomy" id="1776730"/>
    <lineage>
        <taxon>Bacteria</taxon>
        <taxon>Pseudomonadati</taxon>
        <taxon>Pseudomonadota</taxon>
        <taxon>Alphaproteobacteria</taxon>
        <taxon>Hyphomicrobiales</taxon>
        <taxon>Phyllobacteriaceae</taxon>
        <taxon>Mesorhizobium</taxon>
    </lineage>
</organism>
<dbReference type="AlphaFoldDB" id="A0A7C9R5F6"/>
<gene>
    <name evidence="2" type="ORF">G6N74_05410</name>
</gene>
<evidence type="ECO:0000313" key="3">
    <source>
        <dbReference type="Proteomes" id="UP000481252"/>
    </source>
</evidence>
<evidence type="ECO:0000256" key="1">
    <source>
        <dbReference type="SAM" id="Phobius"/>
    </source>
</evidence>
<proteinExistence type="predicted"/>
<evidence type="ECO:0000313" key="2">
    <source>
        <dbReference type="EMBL" id="NGN40495.1"/>
    </source>
</evidence>
<keyword evidence="1" id="KW-0812">Transmembrane</keyword>
<dbReference type="Proteomes" id="UP000481252">
    <property type="component" value="Unassembled WGS sequence"/>
</dbReference>